<dbReference type="InterPro" id="IPR029061">
    <property type="entry name" value="THDP-binding"/>
</dbReference>
<dbReference type="Proteomes" id="UP000483432">
    <property type="component" value="Unassembled WGS sequence"/>
</dbReference>
<name>A0A7C9P2B0_9PROT</name>
<dbReference type="GO" id="GO:0016831">
    <property type="term" value="F:carboxy-lyase activity"/>
    <property type="evidence" value="ECO:0007669"/>
    <property type="project" value="UniProtKB-KW"/>
</dbReference>
<dbReference type="EMBL" id="JAAFGW010000002">
    <property type="protein sequence ID" value="NDP46806.1"/>
    <property type="molecule type" value="Genomic_DNA"/>
</dbReference>
<reference evidence="3 4" key="1">
    <citation type="submission" date="2019-09" db="EMBL/GenBank/DDBJ databases">
        <title>H2 Metabolism Revealed by Metagenomic Analysis in Subglacial Sediment of East Antarctica.</title>
        <authorList>
            <person name="Yang Z."/>
            <person name="Zhang Y."/>
            <person name="Lv Y."/>
            <person name="Yan W."/>
            <person name="Xiao X."/>
            <person name="Sun B."/>
            <person name="Ma H."/>
        </authorList>
    </citation>
    <scope>NUCLEOTIDE SEQUENCE [LARGE SCALE GENOMIC DNA]</scope>
    <source>
        <strain evidence="3">Bin2_2</strain>
    </source>
</reference>
<protein>
    <submittedName>
        <fullName evidence="3">Phosphonopyruvate decarboxylase</fullName>
    </submittedName>
</protein>
<accession>A0A7C9P2B0</accession>
<dbReference type="AlphaFoldDB" id="A0A7C9P2B0"/>
<evidence type="ECO:0000313" key="3">
    <source>
        <dbReference type="EMBL" id="NDP46806.1"/>
    </source>
</evidence>
<dbReference type="PANTHER" id="PTHR42818">
    <property type="entry name" value="SULFOPYRUVATE DECARBOXYLASE SUBUNIT ALPHA"/>
    <property type="match status" value="1"/>
</dbReference>
<sequence length="179" mass="19515">MNSAIASPPMWQEEIFSILKEGGVRQVAYVPDAGHAHVIRRVHSDPDMRGVVLTTEEEGVATVCGAWLGGQRSVLLMQSSGVGNCINMLSLIQNCRFPFFSLITMRGEWAEFNPWQAPMGKATQGALELMGVTVLRASKPDEVAETVRAGFDAAFEGGESVVVLLSQSLIGRKKWEHTK</sequence>
<dbReference type="PANTHER" id="PTHR42818:SF1">
    <property type="entry name" value="SULFOPYRUVATE DECARBOXYLASE"/>
    <property type="match status" value="1"/>
</dbReference>
<gene>
    <name evidence="3" type="ORF">GZ085_00165</name>
</gene>
<organism evidence="3 4">
    <name type="scientific">Sulfuriferula multivorans</name>
    <dbReference type="NCBI Taxonomy" id="1559896"/>
    <lineage>
        <taxon>Bacteria</taxon>
        <taxon>Pseudomonadati</taxon>
        <taxon>Pseudomonadota</taxon>
        <taxon>Betaproteobacteria</taxon>
        <taxon>Nitrosomonadales</taxon>
        <taxon>Sulfuricellaceae</taxon>
        <taxon>Sulfuriferula</taxon>
    </lineage>
</organism>
<dbReference type="SUPFAM" id="SSF52518">
    <property type="entry name" value="Thiamin diphosphate-binding fold (THDP-binding)"/>
    <property type="match status" value="1"/>
</dbReference>
<dbReference type="Gene3D" id="3.40.50.970">
    <property type="match status" value="1"/>
</dbReference>
<comment type="caution">
    <text evidence="3">The sequence shown here is derived from an EMBL/GenBank/DDBJ whole genome shotgun (WGS) entry which is preliminary data.</text>
</comment>
<evidence type="ECO:0000256" key="1">
    <source>
        <dbReference type="ARBA" id="ARBA00022793"/>
    </source>
</evidence>
<keyword evidence="2" id="KW-0456">Lyase</keyword>
<dbReference type="CDD" id="cd07035">
    <property type="entry name" value="TPP_PYR_POX_like"/>
    <property type="match status" value="1"/>
</dbReference>
<dbReference type="InterPro" id="IPR051818">
    <property type="entry name" value="TPP_dependent_decarboxylase"/>
</dbReference>
<evidence type="ECO:0000313" key="4">
    <source>
        <dbReference type="Proteomes" id="UP000483432"/>
    </source>
</evidence>
<proteinExistence type="predicted"/>
<keyword evidence="3" id="KW-0670">Pyruvate</keyword>
<keyword evidence="1" id="KW-0210">Decarboxylase</keyword>
<evidence type="ECO:0000256" key="2">
    <source>
        <dbReference type="ARBA" id="ARBA00023239"/>
    </source>
</evidence>